<proteinExistence type="predicted"/>
<accession>A0A927AW51</accession>
<dbReference type="EMBL" id="JACWZY010000059">
    <property type="protein sequence ID" value="MBD2705512.1"/>
    <property type="molecule type" value="Genomic_DNA"/>
</dbReference>
<evidence type="ECO:0000313" key="2">
    <source>
        <dbReference type="Proteomes" id="UP000598820"/>
    </source>
</evidence>
<dbReference type="AlphaFoldDB" id="A0A927AW51"/>
<reference evidence="1" key="1">
    <citation type="submission" date="2020-09" db="EMBL/GenBank/DDBJ databases">
        <authorList>
            <person name="Kim M.K."/>
        </authorList>
    </citation>
    <scope>NUCLEOTIDE SEQUENCE</scope>
    <source>
        <strain evidence="1">BT702</strain>
    </source>
</reference>
<sequence length="127" mass="15021">MAFNWIPESVYNWDGRNSTIILLHLGYLHRYPFLLHLFSHHSTGIMIKTGIILGEENNFPIWHKSAGLAKSLSIAWWLFEFTGWKQQGQNYPDMAYVVETIDWPEGDEYFPCDNRELFILENRLIMN</sequence>
<dbReference type="Proteomes" id="UP000598820">
    <property type="component" value="Unassembled WGS sequence"/>
</dbReference>
<gene>
    <name evidence="1" type="ORF">IC229_33180</name>
</gene>
<name>A0A927AW51_9BACT</name>
<comment type="caution">
    <text evidence="1">The sequence shown here is derived from an EMBL/GenBank/DDBJ whole genome shotgun (WGS) entry which is preliminary data.</text>
</comment>
<protein>
    <submittedName>
        <fullName evidence="1">Uncharacterized protein</fullName>
    </submittedName>
</protein>
<keyword evidence="2" id="KW-1185">Reference proteome</keyword>
<dbReference type="RefSeq" id="WP_190893005.1">
    <property type="nucleotide sequence ID" value="NZ_JACWZY010000059.1"/>
</dbReference>
<organism evidence="1 2">
    <name type="scientific">Spirosoma profusum</name>
    <dbReference type="NCBI Taxonomy" id="2771354"/>
    <lineage>
        <taxon>Bacteria</taxon>
        <taxon>Pseudomonadati</taxon>
        <taxon>Bacteroidota</taxon>
        <taxon>Cytophagia</taxon>
        <taxon>Cytophagales</taxon>
        <taxon>Cytophagaceae</taxon>
        <taxon>Spirosoma</taxon>
    </lineage>
</organism>
<evidence type="ECO:0000313" key="1">
    <source>
        <dbReference type="EMBL" id="MBD2705512.1"/>
    </source>
</evidence>